<accession>A0A4R4N2U6</accession>
<evidence type="ECO:0000313" key="3">
    <source>
        <dbReference type="Proteomes" id="UP000295157"/>
    </source>
</evidence>
<proteinExistence type="predicted"/>
<keyword evidence="3" id="KW-1185">Reference proteome</keyword>
<gene>
    <name evidence="2" type="ORF">E1267_27925</name>
</gene>
<sequence length="72" mass="7308">MTATVPGHDPSSGGVARVGEERRRGAPPTFRVVISAAVLVAGASPIPLDPLGNGSPLIDVETVVQHINVLTS</sequence>
<dbReference type="Proteomes" id="UP000295157">
    <property type="component" value="Unassembled WGS sequence"/>
</dbReference>
<protein>
    <submittedName>
        <fullName evidence="2">Uncharacterized protein</fullName>
    </submittedName>
</protein>
<name>A0A4R4N2U6_9ACTN</name>
<evidence type="ECO:0000256" key="1">
    <source>
        <dbReference type="SAM" id="MobiDB-lite"/>
    </source>
</evidence>
<comment type="caution">
    <text evidence="2">The sequence shown here is derived from an EMBL/GenBank/DDBJ whole genome shotgun (WGS) entry which is preliminary data.</text>
</comment>
<dbReference type="AlphaFoldDB" id="A0A4R4N2U6"/>
<organism evidence="2 3">
    <name type="scientific">Nonomuraea longispora</name>
    <dbReference type="NCBI Taxonomy" id="1848320"/>
    <lineage>
        <taxon>Bacteria</taxon>
        <taxon>Bacillati</taxon>
        <taxon>Actinomycetota</taxon>
        <taxon>Actinomycetes</taxon>
        <taxon>Streptosporangiales</taxon>
        <taxon>Streptosporangiaceae</taxon>
        <taxon>Nonomuraea</taxon>
    </lineage>
</organism>
<feature type="region of interest" description="Disordered" evidence="1">
    <location>
        <begin position="1"/>
        <end position="25"/>
    </location>
</feature>
<dbReference type="EMBL" id="SMJZ01000124">
    <property type="protein sequence ID" value="TDC02945.1"/>
    <property type="molecule type" value="Genomic_DNA"/>
</dbReference>
<dbReference type="RefSeq" id="WP_132336592.1">
    <property type="nucleotide sequence ID" value="NZ_SMJZ01000124.1"/>
</dbReference>
<reference evidence="2 3" key="1">
    <citation type="submission" date="2019-02" db="EMBL/GenBank/DDBJ databases">
        <title>Draft genome sequences of novel Actinobacteria.</title>
        <authorList>
            <person name="Sahin N."/>
            <person name="Ay H."/>
            <person name="Saygin H."/>
        </authorList>
    </citation>
    <scope>NUCLEOTIDE SEQUENCE [LARGE SCALE GENOMIC DNA]</scope>
    <source>
        <strain evidence="2 3">KC201</strain>
    </source>
</reference>
<evidence type="ECO:0000313" key="2">
    <source>
        <dbReference type="EMBL" id="TDC02945.1"/>
    </source>
</evidence>